<proteinExistence type="predicted"/>
<reference evidence="1 2" key="1">
    <citation type="submission" date="2018-01" db="EMBL/GenBank/DDBJ databases">
        <title>Bacillus asahii Genome sequencing and assembly.</title>
        <authorList>
            <person name="Jiang H."/>
            <person name="Feng Y."/>
            <person name="Zhao F."/>
            <person name="Lin X."/>
        </authorList>
    </citation>
    <scope>NUCLEOTIDE SEQUENCE [LARGE SCALE GENOMIC DNA]</scope>
    <source>
        <strain evidence="1 2">OM18</strain>
    </source>
</reference>
<dbReference type="KEGG" id="pasa:BAOM_2080"/>
<organism evidence="1 2">
    <name type="scientific">Peribacillus asahii</name>
    <dbReference type="NCBI Taxonomy" id="228899"/>
    <lineage>
        <taxon>Bacteria</taxon>
        <taxon>Bacillati</taxon>
        <taxon>Bacillota</taxon>
        <taxon>Bacilli</taxon>
        <taxon>Bacillales</taxon>
        <taxon>Bacillaceae</taxon>
        <taxon>Peribacillus</taxon>
    </lineage>
</organism>
<dbReference type="Proteomes" id="UP000283095">
    <property type="component" value="Chromosome"/>
</dbReference>
<accession>A0A3Q9RML8</accession>
<evidence type="ECO:0000313" key="2">
    <source>
        <dbReference type="Proteomes" id="UP000283095"/>
    </source>
</evidence>
<gene>
    <name evidence="1" type="ORF">BAOM_2080</name>
</gene>
<dbReference type="EMBL" id="CP026095">
    <property type="protein sequence ID" value="AZV42689.1"/>
    <property type="molecule type" value="Genomic_DNA"/>
</dbReference>
<dbReference type="AlphaFoldDB" id="A0A3Q9RML8"/>
<name>A0A3Q9RML8_9BACI</name>
<sequence length="78" mass="8969">MATSENVPLNVPVDGQVKTLVNDVNGNIYTLETKLVGQKKENGYLVEIYREYEIYKDNNGKIIKSIPTSHFEYLRYAE</sequence>
<evidence type="ECO:0000313" key="1">
    <source>
        <dbReference type="EMBL" id="AZV42689.1"/>
    </source>
</evidence>
<protein>
    <submittedName>
        <fullName evidence="1">Uncharacterized protein</fullName>
    </submittedName>
</protein>